<dbReference type="STRING" id="1586267.GCA_001418685_00375"/>
<dbReference type="Proteomes" id="UP000182761">
    <property type="component" value="Unassembled WGS sequence"/>
</dbReference>
<dbReference type="PANTHER" id="PTHR31126:SF1">
    <property type="entry name" value="TYROSINE SPECIFIC PROTEIN PHOSPHATASES DOMAIN-CONTAINING PROTEIN"/>
    <property type="match status" value="1"/>
</dbReference>
<dbReference type="Gene3D" id="3.90.190.10">
    <property type="entry name" value="Protein tyrosine phosphatase superfamily"/>
    <property type="match status" value="1"/>
</dbReference>
<evidence type="ECO:0000256" key="1">
    <source>
        <dbReference type="ARBA" id="ARBA00009580"/>
    </source>
</evidence>
<gene>
    <name evidence="3" type="ORF">Ga0061079_10296</name>
</gene>
<dbReference type="PROSITE" id="PS00383">
    <property type="entry name" value="TYR_PHOSPHATASE_1"/>
    <property type="match status" value="1"/>
</dbReference>
<dbReference type="InterPro" id="IPR026893">
    <property type="entry name" value="Tyr/Ser_Pase_IphP-type"/>
</dbReference>
<proteinExistence type="inferred from homology"/>
<reference evidence="3 4" key="1">
    <citation type="submission" date="2016-01" db="EMBL/GenBank/DDBJ databases">
        <authorList>
            <person name="McClelland M."/>
            <person name="Jain A."/>
            <person name="Saraogi P."/>
            <person name="Mendelson R."/>
            <person name="Westerman R."/>
            <person name="SanMiguel P."/>
            <person name="Csonka L."/>
        </authorList>
    </citation>
    <scope>NUCLEOTIDE SEQUENCE [LARGE SCALE GENOMIC DNA]</scope>
    <source>
        <strain evidence="3 4">R-53146</strain>
    </source>
</reference>
<dbReference type="InterPro" id="IPR016130">
    <property type="entry name" value="Tyr_Pase_AS"/>
</dbReference>
<dbReference type="EMBL" id="FCOR01000002">
    <property type="protein sequence ID" value="CVK15550.1"/>
    <property type="molecule type" value="Genomic_DNA"/>
</dbReference>
<organism evidence="3 4">
    <name type="scientific">Apibacter mensalis</name>
    <dbReference type="NCBI Taxonomy" id="1586267"/>
    <lineage>
        <taxon>Bacteria</taxon>
        <taxon>Pseudomonadati</taxon>
        <taxon>Bacteroidota</taxon>
        <taxon>Flavobacteriia</taxon>
        <taxon>Flavobacteriales</taxon>
        <taxon>Weeksellaceae</taxon>
        <taxon>Apibacter</taxon>
    </lineage>
</organism>
<dbReference type="AlphaFoldDB" id="A0A0X3AME1"/>
<dbReference type="SUPFAM" id="SSF52799">
    <property type="entry name" value="(Phosphotyrosine protein) phosphatases II"/>
    <property type="match status" value="1"/>
</dbReference>
<feature type="domain" description="Tyrosine specific protein phosphatases" evidence="2">
    <location>
        <begin position="211"/>
        <end position="263"/>
    </location>
</feature>
<dbReference type="RefSeq" id="WP_055424781.1">
    <property type="nucleotide sequence ID" value="NZ_FCOR01000002.1"/>
</dbReference>
<dbReference type="InterPro" id="IPR000387">
    <property type="entry name" value="Tyr_Pase_dom"/>
</dbReference>
<evidence type="ECO:0000259" key="2">
    <source>
        <dbReference type="PROSITE" id="PS50056"/>
    </source>
</evidence>
<dbReference type="PANTHER" id="PTHR31126">
    <property type="entry name" value="TYROSINE-PROTEIN PHOSPHATASE"/>
    <property type="match status" value="1"/>
</dbReference>
<accession>A0A0X3AME1</accession>
<dbReference type="InterPro" id="IPR029021">
    <property type="entry name" value="Prot-tyrosine_phosphatase-like"/>
</dbReference>
<dbReference type="OrthoDB" id="1188001at2"/>
<evidence type="ECO:0000313" key="3">
    <source>
        <dbReference type="EMBL" id="CVK15550.1"/>
    </source>
</evidence>
<dbReference type="PROSITE" id="PS50056">
    <property type="entry name" value="TYR_PHOSPHATASE_2"/>
    <property type="match status" value="1"/>
</dbReference>
<comment type="similarity">
    <text evidence="1">Belongs to the protein-tyrosine phosphatase family.</text>
</comment>
<evidence type="ECO:0000313" key="4">
    <source>
        <dbReference type="Proteomes" id="UP000182761"/>
    </source>
</evidence>
<dbReference type="Pfam" id="PF13350">
    <property type="entry name" value="Y_phosphatase3"/>
    <property type="match status" value="1"/>
</dbReference>
<keyword evidence="4" id="KW-1185">Reference proteome</keyword>
<protein>
    <submittedName>
        <fullName evidence="3">Protein-tyrosine phosphatase</fullName>
    </submittedName>
</protein>
<name>A0A0X3AME1_9FLAO</name>
<sequence length="332" mass="38322">MIASMTQEKGNSDNNMNILKRCKIIREKHTKSAYLNINISGEWKLYSGDSVQTINTEKPIAQGKDYGIYPLYVLPSKRSYFKLETSEGSAILAETHLPMEGGYNFRDLGGLEAKNGKRIKWGKLFRTDDLYNLTHDDLTYLSSIPVITIVDFRSKEEYNALPDKIPAGVKNHYYLCIEPGRLKEFAKSVHTNKTDVINAMKHLYKILVTDDKYINAYKEFFTYLQAQEKLPILFHCSAGKDRTGLAAALLLYALDIPKETIIKDYLASNDYLIDKYRALIEQNPFNKYLYTVIPEYLESALNEIEKNYGTVHNFLIHRMHLNTEKLKQNLLY</sequence>
<dbReference type="GO" id="GO:0004721">
    <property type="term" value="F:phosphoprotein phosphatase activity"/>
    <property type="evidence" value="ECO:0007669"/>
    <property type="project" value="InterPro"/>
</dbReference>